<dbReference type="EMBL" id="KB468113">
    <property type="protein sequence ID" value="PCH40940.1"/>
    <property type="molecule type" value="Genomic_DNA"/>
</dbReference>
<evidence type="ECO:0000313" key="2">
    <source>
        <dbReference type="EMBL" id="PCH40940.1"/>
    </source>
</evidence>
<feature type="compositionally biased region" description="Polar residues" evidence="1">
    <location>
        <begin position="40"/>
        <end position="56"/>
    </location>
</feature>
<feature type="compositionally biased region" description="Basic and acidic residues" evidence="1">
    <location>
        <begin position="24"/>
        <end position="39"/>
    </location>
</feature>
<evidence type="ECO:0000313" key="3">
    <source>
        <dbReference type="Proteomes" id="UP000218811"/>
    </source>
</evidence>
<protein>
    <submittedName>
        <fullName evidence="2">Uncharacterized protein</fullName>
    </submittedName>
</protein>
<dbReference type="AlphaFoldDB" id="A0A2H3JFF5"/>
<sequence>MALSSRSPTHGDTAPDSLAMPPASKEHPKNRGSSRKSERTSLSPVTSPAKTRTCKQCQRPRVGHPRSGCPFADESGSPRLDLNDRASIESAFKALRIGVKTNGEASPVVDFVFAADIEQTAPFPAPAEPSPKAAEASGKAGGRSRGSKVKEALHTATSPRKPATAAPSALNIQNESPHSPAVHGELPPQSDSLAPADSNKRTAWPEAATDSRSISRPKPLTRAPSMSMDEQDVLLDHVLKSPAADVHVLKHEIRGLPDLFVRAGLKGVTALIVPTSEAVPERGIALIALGKDKSLVEEVVKIGAQKKEAVKAELEDQERKGRYPVLRYAGVALLGAVACWTGLAFS</sequence>
<dbReference type="OrthoDB" id="2793297at2759"/>
<feature type="region of interest" description="Disordered" evidence="1">
    <location>
        <begin position="1"/>
        <end position="82"/>
    </location>
</feature>
<proteinExistence type="predicted"/>
<name>A0A2H3JFF5_WOLCO</name>
<evidence type="ECO:0000256" key="1">
    <source>
        <dbReference type="SAM" id="MobiDB-lite"/>
    </source>
</evidence>
<feature type="region of interest" description="Disordered" evidence="1">
    <location>
        <begin position="122"/>
        <end position="227"/>
    </location>
</feature>
<dbReference type="Proteomes" id="UP000218811">
    <property type="component" value="Unassembled WGS sequence"/>
</dbReference>
<gene>
    <name evidence="2" type="ORF">WOLCODRAFT_143308</name>
</gene>
<reference evidence="2 3" key="1">
    <citation type="journal article" date="2012" name="Science">
        <title>The Paleozoic origin of enzymatic lignin decomposition reconstructed from 31 fungal genomes.</title>
        <authorList>
            <person name="Floudas D."/>
            <person name="Binder M."/>
            <person name="Riley R."/>
            <person name="Barry K."/>
            <person name="Blanchette R.A."/>
            <person name="Henrissat B."/>
            <person name="Martinez A.T."/>
            <person name="Otillar R."/>
            <person name="Spatafora J.W."/>
            <person name="Yadav J.S."/>
            <person name="Aerts A."/>
            <person name="Benoit I."/>
            <person name="Boyd A."/>
            <person name="Carlson A."/>
            <person name="Copeland A."/>
            <person name="Coutinho P.M."/>
            <person name="de Vries R.P."/>
            <person name="Ferreira P."/>
            <person name="Findley K."/>
            <person name="Foster B."/>
            <person name="Gaskell J."/>
            <person name="Glotzer D."/>
            <person name="Gorecki P."/>
            <person name="Heitman J."/>
            <person name="Hesse C."/>
            <person name="Hori C."/>
            <person name="Igarashi K."/>
            <person name="Jurgens J.A."/>
            <person name="Kallen N."/>
            <person name="Kersten P."/>
            <person name="Kohler A."/>
            <person name="Kuees U."/>
            <person name="Kumar T.K.A."/>
            <person name="Kuo A."/>
            <person name="LaButti K."/>
            <person name="Larrondo L.F."/>
            <person name="Lindquist E."/>
            <person name="Ling A."/>
            <person name="Lombard V."/>
            <person name="Lucas S."/>
            <person name="Lundell T."/>
            <person name="Martin R."/>
            <person name="McLaughlin D.J."/>
            <person name="Morgenstern I."/>
            <person name="Morin E."/>
            <person name="Murat C."/>
            <person name="Nagy L.G."/>
            <person name="Nolan M."/>
            <person name="Ohm R.A."/>
            <person name="Patyshakuliyeva A."/>
            <person name="Rokas A."/>
            <person name="Ruiz-Duenas F.J."/>
            <person name="Sabat G."/>
            <person name="Salamov A."/>
            <person name="Samejima M."/>
            <person name="Schmutz J."/>
            <person name="Slot J.C."/>
            <person name="St John F."/>
            <person name="Stenlid J."/>
            <person name="Sun H."/>
            <person name="Sun S."/>
            <person name="Syed K."/>
            <person name="Tsang A."/>
            <person name="Wiebenga A."/>
            <person name="Young D."/>
            <person name="Pisabarro A."/>
            <person name="Eastwood D.C."/>
            <person name="Martin F."/>
            <person name="Cullen D."/>
            <person name="Grigoriev I.V."/>
            <person name="Hibbett D.S."/>
        </authorList>
    </citation>
    <scope>NUCLEOTIDE SEQUENCE [LARGE SCALE GENOMIC DNA]</scope>
    <source>
        <strain evidence="2 3">MD-104</strain>
    </source>
</reference>
<keyword evidence="3" id="KW-1185">Reference proteome</keyword>
<accession>A0A2H3JFF5</accession>
<feature type="compositionally biased region" description="Polar residues" evidence="1">
    <location>
        <begin position="1"/>
        <end position="10"/>
    </location>
</feature>
<dbReference type="OMA" id="AKTRTCK"/>
<organism evidence="2 3">
    <name type="scientific">Wolfiporia cocos (strain MD-104)</name>
    <name type="common">Brown rot fungus</name>
    <dbReference type="NCBI Taxonomy" id="742152"/>
    <lineage>
        <taxon>Eukaryota</taxon>
        <taxon>Fungi</taxon>
        <taxon>Dikarya</taxon>
        <taxon>Basidiomycota</taxon>
        <taxon>Agaricomycotina</taxon>
        <taxon>Agaricomycetes</taxon>
        <taxon>Polyporales</taxon>
        <taxon>Phaeolaceae</taxon>
        <taxon>Wolfiporia</taxon>
    </lineage>
</organism>